<sequence>KFELTGIPPAPRGVPQIEVTFEIDANGIMKVSAADKGTGKAESITIKNEKRRLSQEEIDRMVAEAQQFAAEDDAQRKRIEALNSLSAFVYGLKTQLGDQEGLGGKNSDEDKKTILDAVKETTDWIEENGSSASVEDLGDKLTEVQGVINPITMKMSQAAGGAQNDDDDDDR</sequence>
<accession>A0ACD3A4Y3</accession>
<keyword evidence="2" id="KW-1185">Reference proteome</keyword>
<dbReference type="Proteomes" id="UP000308600">
    <property type="component" value="Unassembled WGS sequence"/>
</dbReference>
<name>A0ACD3A4Y3_9AGAR</name>
<keyword evidence="1" id="KW-0346">Stress response</keyword>
<organism evidence="1 2">
    <name type="scientific">Pluteus cervinus</name>
    <dbReference type="NCBI Taxonomy" id="181527"/>
    <lineage>
        <taxon>Eukaryota</taxon>
        <taxon>Fungi</taxon>
        <taxon>Dikarya</taxon>
        <taxon>Basidiomycota</taxon>
        <taxon>Agaricomycotina</taxon>
        <taxon>Agaricomycetes</taxon>
        <taxon>Agaricomycetidae</taxon>
        <taxon>Agaricales</taxon>
        <taxon>Pluteineae</taxon>
        <taxon>Pluteaceae</taxon>
        <taxon>Pluteus</taxon>
    </lineage>
</organism>
<gene>
    <name evidence="1" type="ORF">BDN72DRAFT_779021</name>
</gene>
<feature type="non-terminal residue" evidence="1">
    <location>
        <position position="1"/>
    </location>
</feature>
<evidence type="ECO:0000313" key="2">
    <source>
        <dbReference type="Proteomes" id="UP000308600"/>
    </source>
</evidence>
<proteinExistence type="predicted"/>
<protein>
    <submittedName>
        <fullName evidence="1">Heat shock protein 70</fullName>
    </submittedName>
</protein>
<evidence type="ECO:0000313" key="1">
    <source>
        <dbReference type="EMBL" id="TFK60726.1"/>
    </source>
</evidence>
<reference evidence="1 2" key="1">
    <citation type="journal article" date="2019" name="Nat. Ecol. Evol.">
        <title>Megaphylogeny resolves global patterns of mushroom evolution.</title>
        <authorList>
            <person name="Varga T."/>
            <person name="Krizsan K."/>
            <person name="Foldi C."/>
            <person name="Dima B."/>
            <person name="Sanchez-Garcia M."/>
            <person name="Sanchez-Ramirez S."/>
            <person name="Szollosi G.J."/>
            <person name="Szarkandi J.G."/>
            <person name="Papp V."/>
            <person name="Albert L."/>
            <person name="Andreopoulos W."/>
            <person name="Angelini C."/>
            <person name="Antonin V."/>
            <person name="Barry K.W."/>
            <person name="Bougher N.L."/>
            <person name="Buchanan P."/>
            <person name="Buyck B."/>
            <person name="Bense V."/>
            <person name="Catcheside P."/>
            <person name="Chovatia M."/>
            <person name="Cooper J."/>
            <person name="Damon W."/>
            <person name="Desjardin D."/>
            <person name="Finy P."/>
            <person name="Geml J."/>
            <person name="Haridas S."/>
            <person name="Hughes K."/>
            <person name="Justo A."/>
            <person name="Karasinski D."/>
            <person name="Kautmanova I."/>
            <person name="Kiss B."/>
            <person name="Kocsube S."/>
            <person name="Kotiranta H."/>
            <person name="LaButti K.M."/>
            <person name="Lechner B.E."/>
            <person name="Liimatainen K."/>
            <person name="Lipzen A."/>
            <person name="Lukacs Z."/>
            <person name="Mihaltcheva S."/>
            <person name="Morgado L.N."/>
            <person name="Niskanen T."/>
            <person name="Noordeloos M.E."/>
            <person name="Ohm R.A."/>
            <person name="Ortiz-Santana B."/>
            <person name="Ovrebo C."/>
            <person name="Racz N."/>
            <person name="Riley R."/>
            <person name="Savchenko A."/>
            <person name="Shiryaev A."/>
            <person name="Soop K."/>
            <person name="Spirin V."/>
            <person name="Szebenyi C."/>
            <person name="Tomsovsky M."/>
            <person name="Tulloss R.E."/>
            <person name="Uehling J."/>
            <person name="Grigoriev I.V."/>
            <person name="Vagvolgyi C."/>
            <person name="Papp T."/>
            <person name="Martin F.M."/>
            <person name="Miettinen O."/>
            <person name="Hibbett D.S."/>
            <person name="Nagy L.G."/>
        </authorList>
    </citation>
    <scope>NUCLEOTIDE SEQUENCE [LARGE SCALE GENOMIC DNA]</scope>
    <source>
        <strain evidence="1 2">NL-1719</strain>
    </source>
</reference>
<dbReference type="EMBL" id="ML208739">
    <property type="protein sequence ID" value="TFK60726.1"/>
    <property type="molecule type" value="Genomic_DNA"/>
</dbReference>